<evidence type="ECO:0000313" key="2">
    <source>
        <dbReference type="Proteomes" id="UP000821865"/>
    </source>
</evidence>
<sequence length="173" mass="19070">MAGAGEACSHVGAILFAVETAVRLRDARTCTEKRNAWLPASSPGTEYKRLKDIDFSSSRMKKQKMDNVHLQVNDTQVPACPTQAQSTRPPSPTEEEINLLYSRIADSGVKPALFMVHPVYSAMFQPPRSIEPRVLRELSIAEALSEDLDTLECAQRGEDFLANLHMGDLPTNG</sequence>
<gene>
    <name evidence="1" type="ORF">HPB49_019749</name>
</gene>
<comment type="caution">
    <text evidence="1">The sequence shown here is derived from an EMBL/GenBank/DDBJ whole genome shotgun (WGS) entry which is preliminary data.</text>
</comment>
<keyword evidence="2" id="KW-1185">Reference proteome</keyword>
<dbReference type="Proteomes" id="UP000821865">
    <property type="component" value="Chromosome 2"/>
</dbReference>
<proteinExistence type="predicted"/>
<dbReference type="EMBL" id="CM023471">
    <property type="protein sequence ID" value="KAH7966824.1"/>
    <property type="molecule type" value="Genomic_DNA"/>
</dbReference>
<protein>
    <submittedName>
        <fullName evidence="1">Uncharacterized protein</fullName>
    </submittedName>
</protein>
<reference evidence="1" key="1">
    <citation type="submission" date="2020-05" db="EMBL/GenBank/DDBJ databases">
        <title>Large-scale comparative analyses of tick genomes elucidate their genetic diversity and vector capacities.</title>
        <authorList>
            <person name="Jia N."/>
            <person name="Wang J."/>
            <person name="Shi W."/>
            <person name="Du L."/>
            <person name="Sun Y."/>
            <person name="Zhan W."/>
            <person name="Jiang J."/>
            <person name="Wang Q."/>
            <person name="Zhang B."/>
            <person name="Ji P."/>
            <person name="Sakyi L.B."/>
            <person name="Cui X."/>
            <person name="Yuan T."/>
            <person name="Jiang B."/>
            <person name="Yang W."/>
            <person name="Lam T.T.-Y."/>
            <person name="Chang Q."/>
            <person name="Ding S."/>
            <person name="Wang X."/>
            <person name="Zhu J."/>
            <person name="Ruan X."/>
            <person name="Zhao L."/>
            <person name="Wei J."/>
            <person name="Que T."/>
            <person name="Du C."/>
            <person name="Cheng J."/>
            <person name="Dai P."/>
            <person name="Han X."/>
            <person name="Huang E."/>
            <person name="Gao Y."/>
            <person name="Liu J."/>
            <person name="Shao H."/>
            <person name="Ye R."/>
            <person name="Li L."/>
            <person name="Wei W."/>
            <person name="Wang X."/>
            <person name="Wang C."/>
            <person name="Yang T."/>
            <person name="Huo Q."/>
            <person name="Li W."/>
            <person name="Guo W."/>
            <person name="Chen H."/>
            <person name="Zhou L."/>
            <person name="Ni X."/>
            <person name="Tian J."/>
            <person name="Zhou Y."/>
            <person name="Sheng Y."/>
            <person name="Liu T."/>
            <person name="Pan Y."/>
            <person name="Xia L."/>
            <person name="Li J."/>
            <person name="Zhao F."/>
            <person name="Cao W."/>
        </authorList>
    </citation>
    <scope>NUCLEOTIDE SEQUENCE</scope>
    <source>
        <strain evidence="1">Dsil-2018</strain>
    </source>
</reference>
<evidence type="ECO:0000313" key="1">
    <source>
        <dbReference type="EMBL" id="KAH7966824.1"/>
    </source>
</evidence>
<organism evidence="1 2">
    <name type="scientific">Dermacentor silvarum</name>
    <name type="common">Tick</name>
    <dbReference type="NCBI Taxonomy" id="543639"/>
    <lineage>
        <taxon>Eukaryota</taxon>
        <taxon>Metazoa</taxon>
        <taxon>Ecdysozoa</taxon>
        <taxon>Arthropoda</taxon>
        <taxon>Chelicerata</taxon>
        <taxon>Arachnida</taxon>
        <taxon>Acari</taxon>
        <taxon>Parasitiformes</taxon>
        <taxon>Ixodida</taxon>
        <taxon>Ixodoidea</taxon>
        <taxon>Ixodidae</taxon>
        <taxon>Rhipicephalinae</taxon>
        <taxon>Dermacentor</taxon>
    </lineage>
</organism>
<accession>A0ACB8DEX1</accession>
<name>A0ACB8DEX1_DERSI</name>